<dbReference type="SUPFAM" id="SSF48350">
    <property type="entry name" value="GTPase activation domain, GAP"/>
    <property type="match status" value="1"/>
</dbReference>
<dbReference type="InterPro" id="IPR000198">
    <property type="entry name" value="RhoGAP_dom"/>
</dbReference>
<dbReference type="GO" id="GO:0007165">
    <property type="term" value="P:signal transduction"/>
    <property type="evidence" value="ECO:0007669"/>
    <property type="project" value="InterPro"/>
</dbReference>
<evidence type="ECO:0000259" key="2">
    <source>
        <dbReference type="PROSITE" id="PS50238"/>
    </source>
</evidence>
<feature type="compositionally biased region" description="Low complexity" evidence="1">
    <location>
        <begin position="264"/>
        <end position="304"/>
    </location>
</feature>
<dbReference type="InterPro" id="IPR008936">
    <property type="entry name" value="Rho_GTPase_activation_prot"/>
</dbReference>
<dbReference type="EMBL" id="HBET01018386">
    <property type="protein sequence ID" value="CAD8568013.1"/>
    <property type="molecule type" value="Transcribed_RNA"/>
</dbReference>
<sequence length="769" mass="77230">MAVSDEADDLVELLQSFPLPPSGGETKPRWHAERIRARALARDPAASVLALLQDPLGHESVAKFRELGALLCPAKLSAVVAAELEALATADAAANKPRGAMGKVTGAVGWLGARFSAAVGTTLSPAPARDSGDASQGTQSTPPADAAGRRISGVLREQGDAADTALDLGEALSPCGTIGASYSGTGCGGAQGASWHLRASRHCIVLAPRAAVTDAVKLAVLPTPPAAATEASRSASERRLSSSAPGDSATTDAVSRRRATVDTPGAAAASRQPSAAGAAARGRAAAGDEAAAEPGAPVAPPRGADLGDAEVLFHPRLASEGLHDGSGEDEPLWGRCLPPCPLFQELTHSVTVSNHGRGRVQLTAMALALDPPSAGTIEASPRSFSLRAGESAPVRVRVCLTRPGVVATGLVIVEDAAAAAAGAPTSRGGGRTNRVPILFRARSAAPLFGSPLAAVPLEASVVGGLTFRVPRPLAACWARLAGGAPSLLAQRFLFRLSALPEDVRAAIAVLSAGSSTLLAGSHSDPAVTGAEALGPREPALADAQGDSTLTLLPDGEAWTAPPLVECSPPHAAATALKMYLREMPTRLLDSVPLPIIAAASAPWPSDLMDAAAGGTAADAARATPASSEEVAAAHAALLRALPLSRARILGWLAVALAQVAANRGLNDMSPQALGIVVGPNLRSPPDQRDDGAPPGDSSAMVAASRALAEARMCGALMESMISHVLAAGELQPAPDGLPGVADAPGVSGVGFRACPGWLAPAVTPTPATD</sequence>
<protein>
    <recommendedName>
        <fullName evidence="2">Rho-GAP domain-containing protein</fullName>
    </recommendedName>
</protein>
<gene>
    <name evidence="3" type="ORF">CROE0942_LOCUS12393</name>
</gene>
<dbReference type="SMART" id="SM00324">
    <property type="entry name" value="RhoGAP"/>
    <property type="match status" value="1"/>
</dbReference>
<feature type="domain" description="Rho-GAP" evidence="2">
    <location>
        <begin position="455"/>
        <end position="728"/>
    </location>
</feature>
<dbReference type="AlphaFoldDB" id="A0A7S0PEV0"/>
<feature type="region of interest" description="Disordered" evidence="1">
    <location>
        <begin position="225"/>
        <end position="306"/>
    </location>
</feature>
<name>A0A7S0PEV0_CAFRO</name>
<organism evidence="3">
    <name type="scientific">Cafeteria roenbergensis</name>
    <name type="common">Marine flagellate</name>
    <dbReference type="NCBI Taxonomy" id="33653"/>
    <lineage>
        <taxon>Eukaryota</taxon>
        <taxon>Sar</taxon>
        <taxon>Stramenopiles</taxon>
        <taxon>Bigyra</taxon>
        <taxon>Opalozoa</taxon>
        <taxon>Bicosoecida</taxon>
        <taxon>Cafeteriaceae</taxon>
        <taxon>Cafeteria</taxon>
    </lineage>
</organism>
<dbReference type="PROSITE" id="PS50238">
    <property type="entry name" value="RHOGAP"/>
    <property type="match status" value="1"/>
</dbReference>
<feature type="region of interest" description="Disordered" evidence="1">
    <location>
        <begin position="122"/>
        <end position="148"/>
    </location>
</feature>
<accession>A0A7S0PEV0</accession>
<feature type="region of interest" description="Disordered" evidence="1">
    <location>
        <begin position="678"/>
        <end position="700"/>
    </location>
</feature>
<evidence type="ECO:0000313" key="3">
    <source>
        <dbReference type="EMBL" id="CAD8568013.1"/>
    </source>
</evidence>
<reference evidence="3" key="1">
    <citation type="submission" date="2021-01" db="EMBL/GenBank/DDBJ databases">
        <authorList>
            <person name="Corre E."/>
            <person name="Pelletier E."/>
            <person name="Niang G."/>
            <person name="Scheremetjew M."/>
            <person name="Finn R."/>
            <person name="Kale V."/>
            <person name="Holt S."/>
            <person name="Cochrane G."/>
            <person name="Meng A."/>
            <person name="Brown T."/>
            <person name="Cohen L."/>
        </authorList>
    </citation>
    <scope>NUCLEOTIDE SEQUENCE</scope>
    <source>
        <strain evidence="3">E4-10</strain>
    </source>
</reference>
<feature type="compositionally biased region" description="Polar residues" evidence="1">
    <location>
        <begin position="133"/>
        <end position="142"/>
    </location>
</feature>
<proteinExistence type="predicted"/>
<dbReference type="Gene3D" id="1.10.555.10">
    <property type="entry name" value="Rho GTPase activation protein"/>
    <property type="match status" value="1"/>
</dbReference>
<dbReference type="Pfam" id="PF00620">
    <property type="entry name" value="RhoGAP"/>
    <property type="match status" value="1"/>
</dbReference>
<evidence type="ECO:0000256" key="1">
    <source>
        <dbReference type="SAM" id="MobiDB-lite"/>
    </source>
</evidence>